<feature type="binding site" evidence="1">
    <location>
        <position position="236"/>
    </location>
    <ligand>
        <name>Mg(2+)</name>
        <dbReference type="ChEBI" id="CHEBI:18420"/>
        <label>3</label>
    </ligand>
</feature>
<feature type="domain" description="PurM-like N-terminal" evidence="2">
    <location>
        <begin position="32"/>
        <end position="152"/>
    </location>
</feature>
<dbReference type="EC" id="2.7.4.16" evidence="1"/>
<feature type="binding site" evidence="1">
    <location>
        <position position="332"/>
    </location>
    <ligand>
        <name>substrate</name>
    </ligand>
</feature>
<feature type="binding site" evidence="1">
    <location>
        <position position="34"/>
    </location>
    <ligand>
        <name>Mg(2+)</name>
        <dbReference type="ChEBI" id="CHEBI:18420"/>
        <label>4</label>
    </ligand>
</feature>
<proteinExistence type="inferred from homology"/>
<organism evidence="3">
    <name type="scientific">Arthrobacter saudimassiliensis</name>
    <dbReference type="NCBI Taxonomy" id="1461584"/>
    <lineage>
        <taxon>Bacteria</taxon>
        <taxon>Bacillati</taxon>
        <taxon>Actinomycetota</taxon>
        <taxon>Actinomycetes</taxon>
        <taxon>Micrococcales</taxon>
        <taxon>Micrococcaceae</taxon>
        <taxon>Arthrobacter</taxon>
    </lineage>
</organism>
<keyword evidence="1" id="KW-0808">Transferase</keyword>
<dbReference type="GO" id="GO:0005524">
    <property type="term" value="F:ATP binding"/>
    <property type="evidence" value="ECO:0007669"/>
    <property type="project" value="UniProtKB-UniRule"/>
</dbReference>
<feature type="binding site" evidence="1">
    <location>
        <position position="162"/>
    </location>
    <ligand>
        <name>ATP</name>
        <dbReference type="ChEBI" id="CHEBI:30616"/>
    </ligand>
</feature>
<dbReference type="PATRIC" id="fig|1461584.3.peg.1806"/>
<keyword evidence="1" id="KW-0067">ATP-binding</keyword>
<reference evidence="3" key="1">
    <citation type="submission" date="2014-07" db="EMBL/GenBank/DDBJ databases">
        <authorList>
            <person name="Urmite Genomes Urmite Genomes"/>
        </authorList>
    </citation>
    <scope>NUCLEOTIDE SEQUENCE</scope>
    <source>
        <strain evidence="3">11W110_air</strain>
    </source>
</reference>
<accession>A0A078MST7</accession>
<feature type="binding site" evidence="1">
    <location>
        <position position="84"/>
    </location>
    <ligand>
        <name>Mg(2+)</name>
        <dbReference type="ChEBI" id="CHEBI:18420"/>
        <label>2</label>
    </ligand>
</feature>
<sequence length="337" mass="33727">MSAETVGGLGEKALLERIFPRLGPVTALLGPGDDAAIIAAPDGRTVISIDTLVQDADFRLEWPSGYRSTGFDVGWKCAAQNLSDINAMGATPTSLVVSLTLPPDTLVSWVEALADGLAAAVSSLTADAGRCSVAGGDLGRGRQIVVTAAVTGDLAGRSPVLRSGARPGDIVAHCGALGLAAGGLAVLESPQSVINMADPGKAEDQELAGLAMAQCRPRPVLNGPAAAQAGATAMLDVSDGLVRDAGRIAAASGVRIDLDAATLAERAARLAPAAARLKADPLSWVLAGGEDHGLLATFGPEAELPQGFAPIGRVLRGTGVTVGGAAPSSVGWDHFGG</sequence>
<feature type="binding site" evidence="1">
    <location>
        <position position="50"/>
    </location>
    <ligand>
        <name>Mg(2+)</name>
        <dbReference type="ChEBI" id="CHEBI:18420"/>
        <label>1</label>
    </ligand>
</feature>
<dbReference type="SUPFAM" id="SSF56042">
    <property type="entry name" value="PurM C-terminal domain-like"/>
    <property type="match status" value="1"/>
</dbReference>
<dbReference type="NCBIfam" id="TIGR01379">
    <property type="entry name" value="thiL"/>
    <property type="match status" value="1"/>
</dbReference>
<dbReference type="InterPro" id="IPR036921">
    <property type="entry name" value="PurM-like_N_sf"/>
</dbReference>
<evidence type="ECO:0000313" key="3">
    <source>
        <dbReference type="EMBL" id="CEA08477.1"/>
    </source>
</evidence>
<dbReference type="GO" id="GO:0009228">
    <property type="term" value="P:thiamine biosynthetic process"/>
    <property type="evidence" value="ECO:0007669"/>
    <property type="project" value="UniProtKB-KW"/>
</dbReference>
<feature type="binding site" evidence="1">
    <location>
        <position position="238"/>
    </location>
    <ligand>
        <name>ATP</name>
        <dbReference type="ChEBI" id="CHEBI:30616"/>
    </ligand>
</feature>
<feature type="binding site" evidence="1">
    <location>
        <position position="137"/>
    </location>
    <ligand>
        <name>Mg(2+)</name>
        <dbReference type="ChEBI" id="CHEBI:18420"/>
        <label>1</label>
    </ligand>
</feature>
<dbReference type="GO" id="GO:0000287">
    <property type="term" value="F:magnesium ion binding"/>
    <property type="evidence" value="ECO:0007669"/>
    <property type="project" value="UniProtKB-UniRule"/>
</dbReference>
<dbReference type="PANTHER" id="PTHR30270:SF0">
    <property type="entry name" value="THIAMINE-MONOPHOSPHATE KINASE"/>
    <property type="match status" value="1"/>
</dbReference>
<comment type="function">
    <text evidence="1">Catalyzes the ATP-dependent phosphorylation of thiamine-monophosphate (TMP) to form thiamine-pyrophosphate (TPP), the active form of vitamin B1.</text>
</comment>
<comment type="miscellaneous">
    <text evidence="1">Reaction mechanism of ThiL seems to utilize a direct, inline transfer of the gamma-phosphate of ATP to TMP rather than a phosphorylated enzyme intermediate.</text>
</comment>
<comment type="catalytic activity">
    <reaction evidence="1">
        <text>thiamine phosphate + ATP = thiamine diphosphate + ADP</text>
        <dbReference type="Rhea" id="RHEA:15913"/>
        <dbReference type="ChEBI" id="CHEBI:30616"/>
        <dbReference type="ChEBI" id="CHEBI:37575"/>
        <dbReference type="ChEBI" id="CHEBI:58937"/>
        <dbReference type="ChEBI" id="CHEBI:456216"/>
        <dbReference type="EC" id="2.7.4.16"/>
    </reaction>
</comment>
<dbReference type="EMBL" id="LN483070">
    <property type="protein sequence ID" value="CEA08477.1"/>
    <property type="molecule type" value="Genomic_DNA"/>
</dbReference>
<feature type="binding site" evidence="1">
    <location>
        <position position="57"/>
    </location>
    <ligand>
        <name>substrate</name>
    </ligand>
</feature>
<keyword evidence="1" id="KW-0479">Metal-binding</keyword>
<feature type="binding site" evidence="1">
    <location>
        <begin position="136"/>
        <end position="137"/>
    </location>
    <ligand>
        <name>ATP</name>
        <dbReference type="ChEBI" id="CHEBI:30616"/>
    </ligand>
</feature>
<dbReference type="NCBIfam" id="NF004351">
    <property type="entry name" value="PRK05731.1-4"/>
    <property type="match status" value="1"/>
</dbReference>
<feature type="binding site" evidence="1">
    <location>
        <position position="290"/>
    </location>
    <ligand>
        <name>substrate</name>
    </ligand>
</feature>
<feature type="binding site" evidence="1">
    <location>
        <position position="50"/>
    </location>
    <ligand>
        <name>Mg(2+)</name>
        <dbReference type="ChEBI" id="CHEBI:18420"/>
        <label>2</label>
    </ligand>
</feature>
<dbReference type="UniPathway" id="UPA00060">
    <property type="reaction ID" value="UER00142"/>
</dbReference>
<keyword evidence="1 3" id="KW-0418">Kinase</keyword>
<dbReference type="GO" id="GO:0009229">
    <property type="term" value="P:thiamine diphosphate biosynthetic process"/>
    <property type="evidence" value="ECO:0007669"/>
    <property type="project" value="UniProtKB-UniRule"/>
</dbReference>
<dbReference type="Pfam" id="PF00586">
    <property type="entry name" value="AIRS"/>
    <property type="match status" value="1"/>
</dbReference>
<evidence type="ECO:0000259" key="2">
    <source>
        <dbReference type="Pfam" id="PF00586"/>
    </source>
</evidence>
<gene>
    <name evidence="1 3" type="primary">thiL</name>
    <name evidence="3" type="ORF">BN1051_01825</name>
</gene>
<dbReference type="InterPro" id="IPR006283">
    <property type="entry name" value="ThiL-like"/>
</dbReference>
<keyword evidence="1" id="KW-0460">Magnesium</keyword>
<protein>
    <recommendedName>
        <fullName evidence="1">Thiamine-monophosphate kinase</fullName>
        <shortName evidence="1">TMP kinase</shortName>
        <shortName evidence="1">Thiamine-phosphate kinase</shortName>
        <ecNumber evidence="1">2.7.4.16</ecNumber>
    </recommendedName>
</protein>
<comment type="similarity">
    <text evidence="1">Belongs to the thiamine-monophosphate kinase family.</text>
</comment>
<feature type="binding site" evidence="1">
    <location>
        <position position="84"/>
    </location>
    <ligand>
        <name>Mg(2+)</name>
        <dbReference type="ChEBI" id="CHEBI:18420"/>
        <label>3</label>
    </ligand>
</feature>
<dbReference type="AlphaFoldDB" id="A0A078MST7"/>
<feature type="binding site" evidence="1">
    <location>
        <position position="34"/>
    </location>
    <ligand>
        <name>Mg(2+)</name>
        <dbReference type="ChEBI" id="CHEBI:18420"/>
        <label>3</label>
    </ligand>
</feature>
<feature type="binding site" evidence="1">
    <location>
        <position position="84"/>
    </location>
    <ligand>
        <name>Mg(2+)</name>
        <dbReference type="ChEBI" id="CHEBI:18420"/>
        <label>4</label>
    </ligand>
</feature>
<dbReference type="InterPro" id="IPR036676">
    <property type="entry name" value="PurM-like_C_sf"/>
</dbReference>
<dbReference type="InterPro" id="IPR016188">
    <property type="entry name" value="PurM-like_N"/>
</dbReference>
<dbReference type="GO" id="GO:0009030">
    <property type="term" value="F:thiamine-phosphate kinase activity"/>
    <property type="evidence" value="ECO:0007669"/>
    <property type="project" value="UniProtKB-UniRule"/>
</dbReference>
<keyword evidence="1" id="KW-0784">Thiamine biosynthesis</keyword>
<keyword evidence="1" id="KW-0547">Nucleotide-binding</keyword>
<dbReference type="PANTHER" id="PTHR30270">
    <property type="entry name" value="THIAMINE-MONOPHOSPHATE KINASE"/>
    <property type="match status" value="1"/>
</dbReference>
<dbReference type="SUPFAM" id="SSF55326">
    <property type="entry name" value="PurM N-terminal domain-like"/>
    <property type="match status" value="1"/>
</dbReference>
<dbReference type="CDD" id="cd02194">
    <property type="entry name" value="ThiL"/>
    <property type="match status" value="1"/>
</dbReference>
<comment type="pathway">
    <text evidence="1">Cofactor biosynthesis; thiamine diphosphate biosynthesis; thiamine diphosphate from thiamine phosphate: step 1/1.</text>
</comment>
<dbReference type="PIRSF" id="PIRSF005303">
    <property type="entry name" value="Thiam_monoph_kin"/>
    <property type="match status" value="1"/>
</dbReference>
<feature type="binding site" evidence="1">
    <location>
        <position position="48"/>
    </location>
    <ligand>
        <name>Mg(2+)</name>
        <dbReference type="ChEBI" id="CHEBI:18420"/>
        <label>4</label>
    </ligand>
</feature>
<feature type="binding site" evidence="1">
    <location>
        <position position="239"/>
    </location>
    <ligand>
        <name>Mg(2+)</name>
        <dbReference type="ChEBI" id="CHEBI:18420"/>
        <label>5</label>
    </ligand>
</feature>
<dbReference type="HAMAP" id="MF_02128">
    <property type="entry name" value="TMP_kinase"/>
    <property type="match status" value="1"/>
</dbReference>
<evidence type="ECO:0000256" key="1">
    <source>
        <dbReference type="HAMAP-Rule" id="MF_02128"/>
    </source>
</evidence>
<dbReference type="Gene3D" id="3.30.1330.10">
    <property type="entry name" value="PurM-like, N-terminal domain"/>
    <property type="match status" value="1"/>
</dbReference>
<dbReference type="Gene3D" id="3.90.650.10">
    <property type="entry name" value="PurM-like C-terminal domain"/>
    <property type="match status" value="1"/>
</dbReference>
<comment type="caution">
    <text evidence="1">Lacks conserved residue(s) required for the propagation of feature annotation.</text>
</comment>
<name>A0A078MST7_9MICC</name>